<keyword evidence="2" id="KW-1133">Transmembrane helix</keyword>
<reference evidence="3" key="1">
    <citation type="submission" date="2021-01" db="EMBL/GenBank/DDBJ databases">
        <authorList>
            <person name="Corre E."/>
            <person name="Pelletier E."/>
            <person name="Niang G."/>
            <person name="Scheremetjew M."/>
            <person name="Finn R."/>
            <person name="Kale V."/>
            <person name="Holt S."/>
            <person name="Cochrane G."/>
            <person name="Meng A."/>
            <person name="Brown T."/>
            <person name="Cohen L."/>
        </authorList>
    </citation>
    <scope>NUCLEOTIDE SEQUENCE</scope>
    <source>
        <strain evidence="3">CCMP622</strain>
    </source>
</reference>
<feature type="coiled-coil region" evidence="1">
    <location>
        <begin position="301"/>
        <end position="332"/>
    </location>
</feature>
<sequence length="346" mass="39843">MAAEAVGMQMAKDKLTGHKTGPISAGFKATKAEMKAQLLNNDEDSQEEMKKAKEVSCWDQWKYRAVFFIGCGLGAAFIGVALNQEDEKLNIMYGIFWFLFGLFAFGLNWNFASMLSLYNSANQIEETYRKAKDAVHSMKNNNDKYKEENEKLATNVGELKKTQGKLTNASKLLQGEVADLKKIQEKVVEMNERTFSMIKERETISGKQRRMITMQKEEQLEYESEDVLNRVRAYFDDAAGENNKIEEKEYPALVEHIKTIPALSGGDFKMLKFSDFSDEYDDNAAEIEKYEATSKIRPILKEYFEMKKKKLHEELKDEEKRAAAQFETLQKKLKGELEEKKMKIKP</sequence>
<evidence type="ECO:0000313" key="3">
    <source>
        <dbReference type="EMBL" id="CAD9757206.1"/>
    </source>
</evidence>
<name>A0A7S2TLB8_9EUKA</name>
<accession>A0A7S2TLB8</accession>
<keyword evidence="1" id="KW-0175">Coiled coil</keyword>
<feature type="coiled-coil region" evidence="1">
    <location>
        <begin position="121"/>
        <end position="193"/>
    </location>
</feature>
<feature type="transmembrane region" description="Helical" evidence="2">
    <location>
        <begin position="65"/>
        <end position="83"/>
    </location>
</feature>
<keyword evidence="2" id="KW-0472">Membrane</keyword>
<proteinExistence type="predicted"/>
<dbReference type="EMBL" id="HBHP01010626">
    <property type="protein sequence ID" value="CAD9757206.1"/>
    <property type="molecule type" value="Transcribed_RNA"/>
</dbReference>
<evidence type="ECO:0000256" key="1">
    <source>
        <dbReference type="SAM" id="Coils"/>
    </source>
</evidence>
<feature type="transmembrane region" description="Helical" evidence="2">
    <location>
        <begin position="95"/>
        <end position="118"/>
    </location>
</feature>
<gene>
    <name evidence="3" type="ORF">LSP00402_LOCUS6573</name>
</gene>
<evidence type="ECO:0000256" key="2">
    <source>
        <dbReference type="SAM" id="Phobius"/>
    </source>
</evidence>
<dbReference type="AlphaFoldDB" id="A0A7S2TLB8"/>
<keyword evidence="2" id="KW-0812">Transmembrane</keyword>
<organism evidence="3">
    <name type="scientific">Lotharella oceanica</name>
    <dbReference type="NCBI Taxonomy" id="641309"/>
    <lineage>
        <taxon>Eukaryota</taxon>
        <taxon>Sar</taxon>
        <taxon>Rhizaria</taxon>
        <taxon>Cercozoa</taxon>
        <taxon>Chlorarachniophyceae</taxon>
        <taxon>Lotharella</taxon>
    </lineage>
</organism>
<protein>
    <submittedName>
        <fullName evidence="3">Uncharacterized protein</fullName>
    </submittedName>
</protein>